<evidence type="ECO:0000256" key="3">
    <source>
        <dbReference type="ARBA" id="ARBA00022617"/>
    </source>
</evidence>
<organism evidence="11 12">
    <name type="scientific">Fraxinus pennsylvanica</name>
    <dbReference type="NCBI Taxonomy" id="56036"/>
    <lineage>
        <taxon>Eukaryota</taxon>
        <taxon>Viridiplantae</taxon>
        <taxon>Streptophyta</taxon>
        <taxon>Embryophyta</taxon>
        <taxon>Tracheophyta</taxon>
        <taxon>Spermatophyta</taxon>
        <taxon>Magnoliopsida</taxon>
        <taxon>eudicotyledons</taxon>
        <taxon>Gunneridae</taxon>
        <taxon>Pentapetalae</taxon>
        <taxon>asterids</taxon>
        <taxon>lamiids</taxon>
        <taxon>Lamiales</taxon>
        <taxon>Oleaceae</taxon>
        <taxon>Oleeae</taxon>
        <taxon>Fraxinus</taxon>
    </lineage>
</organism>
<dbReference type="InterPro" id="IPR036396">
    <property type="entry name" value="Cyt_P450_sf"/>
</dbReference>
<protein>
    <submittedName>
        <fullName evidence="11">Uncharacterized protein</fullName>
    </submittedName>
</protein>
<gene>
    <name evidence="11" type="ORF">FPE_LOCUS3289</name>
</gene>
<evidence type="ECO:0000256" key="4">
    <source>
        <dbReference type="ARBA" id="ARBA00022692"/>
    </source>
</evidence>
<keyword evidence="7" id="KW-0560">Oxidoreductase</keyword>
<evidence type="ECO:0000256" key="7">
    <source>
        <dbReference type="ARBA" id="ARBA00023002"/>
    </source>
</evidence>
<proteinExistence type="predicted"/>
<dbReference type="AlphaFoldDB" id="A0AAD1YRB8"/>
<dbReference type="Proteomes" id="UP000834106">
    <property type="component" value="Chromosome 2"/>
</dbReference>
<keyword evidence="4" id="KW-0812">Transmembrane</keyword>
<evidence type="ECO:0000313" key="11">
    <source>
        <dbReference type="EMBL" id="CAI9755858.1"/>
    </source>
</evidence>
<keyword evidence="5" id="KW-0479">Metal-binding</keyword>
<keyword evidence="3" id="KW-0349">Heme</keyword>
<dbReference type="Gene3D" id="1.10.630.10">
    <property type="entry name" value="Cytochrome P450"/>
    <property type="match status" value="1"/>
</dbReference>
<evidence type="ECO:0000256" key="1">
    <source>
        <dbReference type="ARBA" id="ARBA00001971"/>
    </source>
</evidence>
<name>A0AAD1YRB8_9LAMI</name>
<dbReference type="EMBL" id="OU503037">
    <property type="protein sequence ID" value="CAI9755858.1"/>
    <property type="molecule type" value="Genomic_DNA"/>
</dbReference>
<dbReference type="SUPFAM" id="SSF48264">
    <property type="entry name" value="Cytochrome P450"/>
    <property type="match status" value="1"/>
</dbReference>
<evidence type="ECO:0000256" key="2">
    <source>
        <dbReference type="ARBA" id="ARBA00004370"/>
    </source>
</evidence>
<dbReference type="GO" id="GO:0020037">
    <property type="term" value="F:heme binding"/>
    <property type="evidence" value="ECO:0007669"/>
    <property type="project" value="InterPro"/>
</dbReference>
<keyword evidence="10" id="KW-0472">Membrane</keyword>
<evidence type="ECO:0000256" key="6">
    <source>
        <dbReference type="ARBA" id="ARBA00022989"/>
    </source>
</evidence>
<keyword evidence="8" id="KW-0408">Iron</keyword>
<dbReference type="PANTHER" id="PTHR47947">
    <property type="entry name" value="CYTOCHROME P450 82C3-RELATED"/>
    <property type="match status" value="1"/>
</dbReference>
<dbReference type="PANTHER" id="PTHR47947:SF26">
    <property type="entry name" value="CYTOCHROME P450"/>
    <property type="match status" value="1"/>
</dbReference>
<dbReference type="GO" id="GO:0005506">
    <property type="term" value="F:iron ion binding"/>
    <property type="evidence" value="ECO:0007669"/>
    <property type="project" value="InterPro"/>
</dbReference>
<keyword evidence="6" id="KW-1133">Transmembrane helix</keyword>
<dbReference type="GO" id="GO:0004497">
    <property type="term" value="F:monooxygenase activity"/>
    <property type="evidence" value="ECO:0007669"/>
    <property type="project" value="UniProtKB-KW"/>
</dbReference>
<dbReference type="Pfam" id="PF00067">
    <property type="entry name" value="p450"/>
    <property type="match status" value="1"/>
</dbReference>
<reference evidence="11" key="1">
    <citation type="submission" date="2023-05" db="EMBL/GenBank/DDBJ databases">
        <authorList>
            <person name="Huff M."/>
        </authorList>
    </citation>
    <scope>NUCLEOTIDE SEQUENCE</scope>
</reference>
<keyword evidence="9" id="KW-0503">Monooxygenase</keyword>
<evidence type="ECO:0000256" key="5">
    <source>
        <dbReference type="ARBA" id="ARBA00022723"/>
    </source>
</evidence>
<dbReference type="InterPro" id="IPR001128">
    <property type="entry name" value="Cyt_P450"/>
</dbReference>
<accession>A0AAD1YRB8</accession>
<sequence length="159" mass="18189">MMKLSVCWKSSIKVNTVAVQMLKSNLLELSFNIIMRMVVGKRYFGEKEDSKEAKHFCELIDEAFSLGVVTIEWDLWALLNYQEKLERAKGEIDSLVGNDHLVVESDLSKLYYLQTVISETFRLFLAALLVVPHEASDNCRITHETMRNSTLLSLGNLET</sequence>
<evidence type="ECO:0000313" key="12">
    <source>
        <dbReference type="Proteomes" id="UP000834106"/>
    </source>
</evidence>
<evidence type="ECO:0000256" key="9">
    <source>
        <dbReference type="ARBA" id="ARBA00023033"/>
    </source>
</evidence>
<evidence type="ECO:0000256" key="8">
    <source>
        <dbReference type="ARBA" id="ARBA00023004"/>
    </source>
</evidence>
<keyword evidence="12" id="KW-1185">Reference proteome</keyword>
<evidence type="ECO:0000256" key="10">
    <source>
        <dbReference type="ARBA" id="ARBA00023136"/>
    </source>
</evidence>
<dbReference type="InterPro" id="IPR050651">
    <property type="entry name" value="Plant_Cytochrome_P450_Monoox"/>
</dbReference>
<dbReference type="GO" id="GO:0016705">
    <property type="term" value="F:oxidoreductase activity, acting on paired donors, with incorporation or reduction of molecular oxygen"/>
    <property type="evidence" value="ECO:0007669"/>
    <property type="project" value="InterPro"/>
</dbReference>
<dbReference type="GO" id="GO:0016020">
    <property type="term" value="C:membrane"/>
    <property type="evidence" value="ECO:0007669"/>
    <property type="project" value="UniProtKB-SubCell"/>
</dbReference>
<comment type="cofactor">
    <cofactor evidence="1">
        <name>heme</name>
        <dbReference type="ChEBI" id="CHEBI:30413"/>
    </cofactor>
</comment>
<comment type="subcellular location">
    <subcellularLocation>
        <location evidence="2">Membrane</location>
    </subcellularLocation>
</comment>